<dbReference type="STRING" id="1522189.A0A316VP58"/>
<feature type="region of interest" description="Disordered" evidence="1">
    <location>
        <begin position="604"/>
        <end position="632"/>
    </location>
</feature>
<sequence length="1344" mass="143112">MLSETITPRPRPPGGRRPSGQNGGSGSSTQALTSTADVGPENLLHVPKHSGAHSDKSDATSARIQRDLDLDLPADLTAALRRSSNATQWSLGKPPSSGATGARSREAARAPVSDPEGDAIFGKPEVDLKRNGSLGRKLGAKLSKALLGDRDQKAPAVPFLPQFASPVLDGGTDDETGANVKIGATGDRWKGDGAPSSGQEQSDDDSEPDMDSDWVGGLPREELEMLLMQANQVIKERERDLGVAAAIGKALLEKNISLRGKHEGLSTRLSSNVDLFALAQESADDDRPMNSPPTTDVSIDEDATPMPTPSAEYFPRMSGPPSELRSPSVHPPATSPHLDRSPSAAALRATTSHWIPDTRGQIPSAPPSPAESRSRGHRRHTPSSASASAAQAALAHADAQRQLDLLNNQNDQLLTQLADLQKEAEEAKRAGGKRLRKLNKEIDGLRAELDSATKRNVELEGSTESRSNDRTPDTTRKGAKRRSRGDLAAMLGSRASSSISPGSQVTTLQSAADTSGSRSDGPETPGHSRSSSVASSLAGELGNLPSQSPGERALVAQLLSKIKELEETNAALAEAGTDMDGRLGKALQEGERIRDAYEAVEAGSSFGGDDSFSSTVSPGRDMPRSLSGLNPASLSRRAAGNRHIIEGRRTIRAALKKEAVLNRINLDASDGTYELRLPRSGTASSLSTCTSASSSAASSPRTNRRARLTVHGLMKPKIFVTPSMEDLAARRKEDAERAEERLQAGRPSLAPTLQFPVSRPFPTSKRALRSVSSVASMAESDVSPVESPTQRRGENVRGLPRSESGASQTESMYEGAKRTFPSSASEFGEARPESRLFGHSLESELGSVLGDADERGDFSLSDDRSTLTPSQAWEVAIRTPERRGEGGQDGDMQLSDLGNSLPKRLSPAERYAHLRPTASVGSLRGAMAASEAASDIADLRWSVNSAATVVPGPSVPRAIEGATAKQSKADLDYDGFGAVDPFAATELDAELFRQLSSAGDGEWPAPGDDDLIPRGALRDQVMTNVESYDLLERATKQRPVHWADDDDFGQAITEREARRLGLLAAAKKTRRSLLGWVSSSSSKSGRQSAGSSKRNSAILASSPMHPSGSHGSLFEIESADQVQEREELTALLRQRRVEGLKARVQAGQISASKAISLGLDHADATEAEERSLEVEATKRAFALSPARHRRASRAYASAASSARESPASSSPASIKGKGKLLHCDDASFSPTRPRRRDLGGGGGGGGKEKEADSNSSDEQFEMLDLDPRRKAKPPKRGTDFYPVDLKARYRPAMVKQRVQVASNDAVTWATAWASFSLMILFAFIVTFARGPKRVLGPQPPNARR</sequence>
<dbReference type="OrthoDB" id="9451547at2759"/>
<feature type="compositionally biased region" description="Polar residues" evidence="1">
    <location>
        <begin position="504"/>
        <end position="518"/>
    </location>
</feature>
<dbReference type="Gene3D" id="1.20.5.1160">
    <property type="entry name" value="Vasodilator-stimulated phosphoprotein"/>
    <property type="match status" value="1"/>
</dbReference>
<feature type="region of interest" description="Disordered" evidence="1">
    <location>
        <begin position="1077"/>
        <end position="1112"/>
    </location>
</feature>
<evidence type="ECO:0000256" key="1">
    <source>
        <dbReference type="SAM" id="MobiDB-lite"/>
    </source>
</evidence>
<proteinExistence type="predicted"/>
<evidence type="ECO:0000313" key="3">
    <source>
        <dbReference type="EMBL" id="PWN39419.1"/>
    </source>
</evidence>
<keyword evidence="2" id="KW-1133">Transmembrane helix</keyword>
<dbReference type="InParanoid" id="A0A316VP58"/>
<reference evidence="3 4" key="1">
    <citation type="journal article" date="2018" name="Mol. Biol. Evol.">
        <title>Broad Genomic Sampling Reveals a Smut Pathogenic Ancestry of the Fungal Clade Ustilaginomycotina.</title>
        <authorList>
            <person name="Kijpornyongpan T."/>
            <person name="Mondo S.J."/>
            <person name="Barry K."/>
            <person name="Sandor L."/>
            <person name="Lee J."/>
            <person name="Lipzen A."/>
            <person name="Pangilinan J."/>
            <person name="LaButti K."/>
            <person name="Hainaut M."/>
            <person name="Henrissat B."/>
            <person name="Grigoriev I.V."/>
            <person name="Spatafora J.W."/>
            <person name="Aime M.C."/>
        </authorList>
    </citation>
    <scope>NUCLEOTIDE SEQUENCE [LARGE SCALE GENOMIC DNA]</scope>
    <source>
        <strain evidence="3 4">MCA 4658</strain>
    </source>
</reference>
<feature type="compositionally biased region" description="Low complexity" evidence="1">
    <location>
        <begin position="1078"/>
        <end position="1094"/>
    </location>
</feature>
<organism evidence="3 4">
    <name type="scientific">Ceraceosorus guamensis</name>
    <dbReference type="NCBI Taxonomy" id="1522189"/>
    <lineage>
        <taxon>Eukaryota</taxon>
        <taxon>Fungi</taxon>
        <taxon>Dikarya</taxon>
        <taxon>Basidiomycota</taxon>
        <taxon>Ustilaginomycotina</taxon>
        <taxon>Exobasidiomycetes</taxon>
        <taxon>Ceraceosorales</taxon>
        <taxon>Ceraceosoraceae</taxon>
        <taxon>Ceraceosorus</taxon>
    </lineage>
</organism>
<feature type="compositionally biased region" description="Low complexity" evidence="1">
    <location>
        <begin position="383"/>
        <end position="395"/>
    </location>
</feature>
<feature type="region of interest" description="Disordered" evidence="1">
    <location>
        <begin position="163"/>
        <end position="218"/>
    </location>
</feature>
<feature type="compositionally biased region" description="Low complexity" evidence="1">
    <location>
        <begin position="680"/>
        <end position="701"/>
    </location>
</feature>
<keyword evidence="4" id="KW-1185">Reference proteome</keyword>
<feature type="compositionally biased region" description="Basic and acidic residues" evidence="1">
    <location>
        <begin position="729"/>
        <end position="743"/>
    </location>
</feature>
<feature type="region of interest" description="Disordered" evidence="1">
    <location>
        <begin position="1"/>
        <end position="64"/>
    </location>
</feature>
<accession>A0A316VP58</accession>
<feature type="compositionally biased region" description="Low complexity" evidence="1">
    <location>
        <begin position="604"/>
        <end position="614"/>
    </location>
</feature>
<gene>
    <name evidence="3" type="ORF">IE81DRAFT_26426</name>
</gene>
<dbReference type="Proteomes" id="UP000245783">
    <property type="component" value="Unassembled WGS sequence"/>
</dbReference>
<keyword evidence="2" id="KW-0472">Membrane</keyword>
<feature type="region of interest" description="Disordered" evidence="1">
    <location>
        <begin position="680"/>
        <end position="705"/>
    </location>
</feature>
<dbReference type="GeneID" id="37033273"/>
<feature type="region of interest" description="Disordered" evidence="1">
    <location>
        <begin position="1185"/>
        <end position="1259"/>
    </location>
</feature>
<evidence type="ECO:0000313" key="4">
    <source>
        <dbReference type="Proteomes" id="UP000245783"/>
    </source>
</evidence>
<name>A0A316VP58_9BASI</name>
<feature type="region of interest" description="Disordered" evidence="1">
    <location>
        <begin position="453"/>
        <end position="549"/>
    </location>
</feature>
<feature type="transmembrane region" description="Helical" evidence="2">
    <location>
        <begin position="1305"/>
        <end position="1328"/>
    </location>
</feature>
<feature type="compositionally biased region" description="Low complexity" evidence="1">
    <location>
        <begin position="1193"/>
        <end position="1213"/>
    </location>
</feature>
<dbReference type="RefSeq" id="XP_025366579.1">
    <property type="nucleotide sequence ID" value="XM_025511403.1"/>
</dbReference>
<feature type="compositionally biased region" description="Low complexity" evidence="1">
    <location>
        <begin position="493"/>
        <end position="503"/>
    </location>
</feature>
<feature type="compositionally biased region" description="Acidic residues" evidence="1">
    <location>
        <begin position="201"/>
        <end position="212"/>
    </location>
</feature>
<feature type="region of interest" description="Disordered" evidence="1">
    <location>
        <begin position="82"/>
        <end position="124"/>
    </location>
</feature>
<keyword evidence="2" id="KW-0812">Transmembrane</keyword>
<feature type="compositionally biased region" description="Low complexity" evidence="1">
    <location>
        <begin position="1101"/>
        <end position="1112"/>
    </location>
</feature>
<feature type="compositionally biased region" description="Basic and acidic residues" evidence="1">
    <location>
        <begin position="466"/>
        <end position="476"/>
    </location>
</feature>
<protein>
    <submittedName>
        <fullName evidence="3">Uncharacterized protein</fullName>
    </submittedName>
</protein>
<dbReference type="EMBL" id="KZ819468">
    <property type="protein sequence ID" value="PWN39419.1"/>
    <property type="molecule type" value="Genomic_DNA"/>
</dbReference>
<feature type="compositionally biased region" description="Basic and acidic residues" evidence="1">
    <location>
        <begin position="52"/>
        <end position="64"/>
    </location>
</feature>
<evidence type="ECO:0000256" key="2">
    <source>
        <dbReference type="SAM" id="Phobius"/>
    </source>
</evidence>
<feature type="region of interest" description="Disordered" evidence="1">
    <location>
        <begin position="280"/>
        <end position="395"/>
    </location>
</feature>
<feature type="region of interest" description="Disordered" evidence="1">
    <location>
        <begin position="729"/>
        <end position="831"/>
    </location>
</feature>